<evidence type="ECO:0000256" key="1">
    <source>
        <dbReference type="ARBA" id="ARBA00004374"/>
    </source>
</evidence>
<dbReference type="PANTHER" id="PTHR10780">
    <property type="entry name" value="MITOCHONDRIAL CARRIER HOMOLOG"/>
    <property type="match status" value="1"/>
</dbReference>
<keyword evidence="4" id="KW-0677">Repeat</keyword>
<dbReference type="OrthoDB" id="10253709at2759"/>
<evidence type="ECO:0000313" key="13">
    <source>
        <dbReference type="Proteomes" id="UP000183832"/>
    </source>
</evidence>
<name>A0A1J1I641_9DIPT</name>
<feature type="transmembrane region" description="Helical" evidence="11">
    <location>
        <begin position="148"/>
        <end position="170"/>
    </location>
</feature>
<evidence type="ECO:0000256" key="3">
    <source>
        <dbReference type="ARBA" id="ARBA00022692"/>
    </source>
</evidence>
<dbReference type="PANTHER" id="PTHR10780:SF18">
    <property type="entry name" value="LD43650P"/>
    <property type="match status" value="1"/>
</dbReference>
<keyword evidence="7" id="KW-0496">Mitochondrion</keyword>
<keyword evidence="8 9" id="KW-0472">Membrane</keyword>
<feature type="transmembrane region" description="Helical" evidence="11">
    <location>
        <begin position="206"/>
        <end position="228"/>
    </location>
</feature>
<dbReference type="GO" id="GO:0005741">
    <property type="term" value="C:mitochondrial outer membrane"/>
    <property type="evidence" value="ECO:0007669"/>
    <property type="project" value="UniProtKB-SubCell"/>
</dbReference>
<dbReference type="EMBL" id="CVRI01000038">
    <property type="protein sequence ID" value="CRK93857.1"/>
    <property type="molecule type" value="Genomic_DNA"/>
</dbReference>
<organism evidence="12 13">
    <name type="scientific">Clunio marinus</name>
    <dbReference type="NCBI Taxonomy" id="568069"/>
    <lineage>
        <taxon>Eukaryota</taxon>
        <taxon>Metazoa</taxon>
        <taxon>Ecdysozoa</taxon>
        <taxon>Arthropoda</taxon>
        <taxon>Hexapoda</taxon>
        <taxon>Insecta</taxon>
        <taxon>Pterygota</taxon>
        <taxon>Neoptera</taxon>
        <taxon>Endopterygota</taxon>
        <taxon>Diptera</taxon>
        <taxon>Nematocera</taxon>
        <taxon>Chironomoidea</taxon>
        <taxon>Chironomidae</taxon>
        <taxon>Clunio</taxon>
    </lineage>
</organism>
<dbReference type="InterPro" id="IPR023395">
    <property type="entry name" value="MCP_dom_sf"/>
</dbReference>
<evidence type="ECO:0000256" key="11">
    <source>
        <dbReference type="SAM" id="Phobius"/>
    </source>
</evidence>
<dbReference type="AlphaFoldDB" id="A0A1J1I641"/>
<keyword evidence="5" id="KW-1000">Mitochondrion outer membrane</keyword>
<comment type="subcellular location">
    <subcellularLocation>
        <location evidence="1">Mitochondrion outer membrane</location>
        <topology evidence="1">Multi-pass membrane protein</topology>
    </subcellularLocation>
</comment>
<evidence type="ECO:0000256" key="6">
    <source>
        <dbReference type="ARBA" id="ARBA00022989"/>
    </source>
</evidence>
<evidence type="ECO:0000256" key="5">
    <source>
        <dbReference type="ARBA" id="ARBA00022787"/>
    </source>
</evidence>
<evidence type="ECO:0000256" key="8">
    <source>
        <dbReference type="ARBA" id="ARBA00023136"/>
    </source>
</evidence>
<gene>
    <name evidence="12" type="ORF">CLUMA_CG007384</name>
</gene>
<keyword evidence="3 9" id="KW-0812">Transmembrane</keyword>
<proteinExistence type="inferred from homology"/>
<reference evidence="12 13" key="1">
    <citation type="submission" date="2015-04" db="EMBL/GenBank/DDBJ databases">
        <authorList>
            <person name="Syromyatnikov M.Y."/>
            <person name="Popov V.N."/>
        </authorList>
    </citation>
    <scope>NUCLEOTIDE SEQUENCE [LARGE SCALE GENOMIC DNA]</scope>
</reference>
<keyword evidence="6 11" id="KW-1133">Transmembrane helix</keyword>
<comment type="similarity">
    <text evidence="2 10">Belongs to the mitochondrial carrier (TC 2.A.29) family.</text>
</comment>
<dbReference type="Pfam" id="PF00153">
    <property type="entry name" value="Mito_carr"/>
    <property type="match status" value="1"/>
</dbReference>
<dbReference type="Gene3D" id="1.50.40.10">
    <property type="entry name" value="Mitochondrial carrier domain"/>
    <property type="match status" value="1"/>
</dbReference>
<feature type="repeat" description="Solcar" evidence="9">
    <location>
        <begin position="141"/>
        <end position="226"/>
    </location>
</feature>
<evidence type="ECO:0000313" key="12">
    <source>
        <dbReference type="EMBL" id="CRK93857.1"/>
    </source>
</evidence>
<dbReference type="SUPFAM" id="SSF103506">
    <property type="entry name" value="Mitochondrial carrier"/>
    <property type="match status" value="1"/>
</dbReference>
<accession>A0A1J1I641</accession>
<keyword evidence="10" id="KW-0813">Transport</keyword>
<evidence type="ECO:0000256" key="10">
    <source>
        <dbReference type="RuleBase" id="RU000488"/>
    </source>
</evidence>
<sequence>MHNSEPQITISKATISTKDEERENVNEWVRFGLRLGVQSLLHPLEYAKVLIQIGHEPIPPRQTRTIFGKPALILPNICQYVSHIKTVDGFYGCFRGLSPKLVGNMLSTHFSERIADKLGMAKIDDEEKDEMSDEEYSERFEKQLKRSVVVHAAGAIISSPFHVISIRMMAQFVGKETKYNSIIGSIIQIYKDEGILGYFSGVIPRLIFDVTCVIAASTATYLVGRYLISEREGRSYFGSVSAFVTSSIFYPLNVVSTCMIVNNCGLKAGSPPFMPTYSDWRNCYDCLRLTGDHKRGSSIFFRYVRQNKTTMKRINF</sequence>
<dbReference type="Proteomes" id="UP000183832">
    <property type="component" value="Unassembled WGS sequence"/>
</dbReference>
<protein>
    <submittedName>
        <fullName evidence="12">CLUMA_CG007384, isoform A</fullName>
    </submittedName>
</protein>
<evidence type="ECO:0000256" key="4">
    <source>
        <dbReference type="ARBA" id="ARBA00022737"/>
    </source>
</evidence>
<evidence type="ECO:0000256" key="9">
    <source>
        <dbReference type="PROSITE-ProRule" id="PRU00282"/>
    </source>
</evidence>
<keyword evidence="13" id="KW-1185">Reference proteome</keyword>
<evidence type="ECO:0000256" key="7">
    <source>
        <dbReference type="ARBA" id="ARBA00023128"/>
    </source>
</evidence>
<dbReference type="InterPro" id="IPR018108">
    <property type="entry name" value="MCP_transmembrane"/>
</dbReference>
<dbReference type="PROSITE" id="PS50920">
    <property type="entry name" value="SOLCAR"/>
    <property type="match status" value="1"/>
</dbReference>
<dbReference type="STRING" id="568069.A0A1J1I641"/>
<evidence type="ECO:0000256" key="2">
    <source>
        <dbReference type="ARBA" id="ARBA00006375"/>
    </source>
</evidence>